<name>A0ABU9H187_9GAMM</name>
<organism evidence="2 3">
    <name type="scientific">Pseudoalteromonas issachenkonii</name>
    <dbReference type="NCBI Taxonomy" id="152297"/>
    <lineage>
        <taxon>Bacteria</taxon>
        <taxon>Pseudomonadati</taxon>
        <taxon>Pseudomonadota</taxon>
        <taxon>Gammaproteobacteria</taxon>
        <taxon>Alteromonadales</taxon>
        <taxon>Pseudoalteromonadaceae</taxon>
        <taxon>Pseudoalteromonas</taxon>
    </lineage>
</organism>
<proteinExistence type="predicted"/>
<evidence type="ECO:0000313" key="3">
    <source>
        <dbReference type="Proteomes" id="UP001371391"/>
    </source>
</evidence>
<dbReference type="RefSeq" id="WP_188161590.1">
    <property type="nucleotide sequence ID" value="NZ_JBAKAW010000010.1"/>
</dbReference>
<evidence type="ECO:0000256" key="1">
    <source>
        <dbReference type="SAM" id="Coils"/>
    </source>
</evidence>
<dbReference type="Gene3D" id="3.30.420.10">
    <property type="entry name" value="Ribonuclease H-like superfamily/Ribonuclease H"/>
    <property type="match status" value="1"/>
</dbReference>
<comment type="caution">
    <text evidence="2">The sequence shown here is derived from an EMBL/GenBank/DDBJ whole genome shotgun (WGS) entry which is preliminary data.</text>
</comment>
<keyword evidence="1" id="KW-0175">Coiled coil</keyword>
<evidence type="ECO:0000313" key="2">
    <source>
        <dbReference type="EMBL" id="MEL0655624.1"/>
    </source>
</evidence>
<dbReference type="EMBL" id="JBAKAW010000010">
    <property type="protein sequence ID" value="MEL0655624.1"/>
    <property type="molecule type" value="Genomic_DNA"/>
</dbReference>
<accession>A0ABU9H187</accession>
<dbReference type="Proteomes" id="UP001371391">
    <property type="component" value="Unassembled WGS sequence"/>
</dbReference>
<sequence length="749" mass="86210">MVLKYLKNQVLKHPVKNALLSEKNNKCNAANKDIRFTIVEYPFLNNPECILLSLQDRNKIKKPFVHQLSKPLLGFYIEEYECIENDFISGERQQWYSELFLASKRTRKKNTEKRERAKKLKERLDKKMDMIFDFLSIPDALELYVKGTYPSQDLSKISEKYNVNLSTVYRTLNTYFAFGCCKRALIPNNHRIGKGREIPKNLHEAKKKYPRGLGRPRFDGELNQRIITQLEHDVMEGFAKKLSLSSPNKLHQLFTLFCIDLRERLKKDNPYLDWDSHRITRNQFLQLFNKYVSNKQLSIANKGVKNYKNNQRALTSSARHNIPFPTARYEIDSTTLDLYIQSSFTSLEGKKPLKRPTLYTVYDTYSGCVVGFNLTLDGNTEESLLMALNNTFTNKVFFAALHGVKIKEEDWPCHHICSEVLFDRGTEFKDKKVTELVESSLGILGVSFTESYMGSNKGTVEGGFKSMQESITEFTSAKIDKDKPKNTQHASQKALLTMSDLYKILIPYFIFENHSRNAIEKRDLEDCINNVEPTPQAIFNYNLNTKANGGVVRSNREIMMALLPRCKVSLVKQSFKIKRHIKGERAVHLNYQTSNDDLNKYREFACNHDGDGAFEIEVMVLPNWVDHVWYCGPITGGECVELKLADRSKRFASLYGDDIETLNNEDLVFASELRNKRQYFKECLAGLIKESELSRAKDIKNVKKTNNKSISKHLDDNTKPDLREETLGNAQMVSATLTGSNSSLLEGDD</sequence>
<gene>
    <name evidence="2" type="ORF">V6257_11320</name>
</gene>
<feature type="coiled-coil region" evidence="1">
    <location>
        <begin position="103"/>
        <end position="130"/>
    </location>
</feature>
<protein>
    <recommendedName>
        <fullName evidence="4">Integrase catalytic domain-containing protein</fullName>
    </recommendedName>
</protein>
<dbReference type="InterPro" id="IPR036397">
    <property type="entry name" value="RNaseH_sf"/>
</dbReference>
<reference evidence="2 3" key="1">
    <citation type="submission" date="2024-02" db="EMBL/GenBank/DDBJ databases">
        <title>Bacteria isolated from the canopy kelp, Nereocystis luetkeana.</title>
        <authorList>
            <person name="Pfister C.A."/>
            <person name="Younker I.T."/>
            <person name="Light S.H."/>
        </authorList>
    </citation>
    <scope>NUCLEOTIDE SEQUENCE [LARGE SCALE GENOMIC DNA]</scope>
    <source>
        <strain evidence="2 3">TI.1.03</strain>
    </source>
</reference>
<dbReference type="SUPFAM" id="SSF53098">
    <property type="entry name" value="Ribonuclease H-like"/>
    <property type="match status" value="1"/>
</dbReference>
<evidence type="ECO:0008006" key="4">
    <source>
        <dbReference type="Google" id="ProtNLM"/>
    </source>
</evidence>
<dbReference type="InterPro" id="IPR012337">
    <property type="entry name" value="RNaseH-like_sf"/>
</dbReference>
<keyword evidence="3" id="KW-1185">Reference proteome</keyword>